<dbReference type="SUPFAM" id="SSF52540">
    <property type="entry name" value="P-loop containing nucleoside triphosphate hydrolases"/>
    <property type="match status" value="1"/>
</dbReference>
<proteinExistence type="inferred from homology"/>
<dbReference type="Proteomes" id="UP000823630">
    <property type="component" value="Unassembled WGS sequence"/>
</dbReference>
<accession>A0A9D9GTZ5</accession>
<dbReference type="InterPro" id="IPR027417">
    <property type="entry name" value="P-loop_NTPase"/>
</dbReference>
<dbReference type="InterPro" id="IPR031168">
    <property type="entry name" value="G_TrmE"/>
</dbReference>
<evidence type="ECO:0000313" key="10">
    <source>
        <dbReference type="EMBL" id="MBO8425016.1"/>
    </source>
</evidence>
<feature type="binding site" evidence="7">
    <location>
        <begin position="226"/>
        <end position="231"/>
    </location>
    <ligand>
        <name>GTP</name>
        <dbReference type="ChEBI" id="CHEBI:37565"/>
    </ligand>
</feature>
<evidence type="ECO:0000256" key="8">
    <source>
        <dbReference type="RuleBase" id="RU003313"/>
    </source>
</evidence>
<dbReference type="CDD" id="cd04164">
    <property type="entry name" value="trmE"/>
    <property type="match status" value="1"/>
</dbReference>
<feature type="binding site" evidence="7">
    <location>
        <position position="436"/>
    </location>
    <ligand>
        <name>(6S)-5-formyl-5,6,7,8-tetrahydrofolate</name>
        <dbReference type="ChEBI" id="CHEBI:57457"/>
    </ligand>
</feature>
<comment type="similarity">
    <text evidence="1 7 8">Belongs to the TRAFAC class TrmE-Era-EngA-EngB-Septin-like GTPase superfamily. TrmE GTPase family.</text>
</comment>
<comment type="cofactor">
    <cofactor evidence="7">
        <name>K(+)</name>
        <dbReference type="ChEBI" id="CHEBI:29103"/>
    </cofactor>
    <text evidence="7">Binds 1 potassium ion per subunit.</text>
</comment>
<keyword evidence="7" id="KW-0460">Magnesium</keyword>
<evidence type="ECO:0000256" key="3">
    <source>
        <dbReference type="ARBA" id="ARBA00022741"/>
    </source>
</evidence>
<evidence type="ECO:0000256" key="6">
    <source>
        <dbReference type="ARBA" id="ARBA00023134"/>
    </source>
</evidence>
<feature type="binding site" evidence="7">
    <location>
        <position position="81"/>
    </location>
    <ligand>
        <name>(6S)-5-formyl-5,6,7,8-tetrahydrofolate</name>
        <dbReference type="ChEBI" id="CHEBI:57457"/>
    </ligand>
</feature>
<dbReference type="GO" id="GO:0005525">
    <property type="term" value="F:GTP binding"/>
    <property type="evidence" value="ECO:0007669"/>
    <property type="project" value="UniProtKB-UniRule"/>
</dbReference>
<keyword evidence="3 7" id="KW-0547">Nucleotide-binding</keyword>
<dbReference type="FunFam" id="3.30.1360.120:FF:000007">
    <property type="entry name" value="tRNA modification GTPase GTPBP3, mitochondrial"/>
    <property type="match status" value="1"/>
</dbReference>
<dbReference type="NCBIfam" id="TIGR00231">
    <property type="entry name" value="small_GTP"/>
    <property type="match status" value="1"/>
</dbReference>
<keyword evidence="4 7" id="KW-0378">Hydrolase</keyword>
<dbReference type="InterPro" id="IPR027368">
    <property type="entry name" value="MnmE_dom2"/>
</dbReference>
<dbReference type="GO" id="GO:0005737">
    <property type="term" value="C:cytoplasm"/>
    <property type="evidence" value="ECO:0007669"/>
    <property type="project" value="UniProtKB-SubCell"/>
</dbReference>
<dbReference type="Pfam" id="PF10396">
    <property type="entry name" value="TrmE_N"/>
    <property type="match status" value="1"/>
</dbReference>
<dbReference type="PANTHER" id="PTHR42714">
    <property type="entry name" value="TRNA MODIFICATION GTPASE GTPBP3"/>
    <property type="match status" value="1"/>
</dbReference>
<dbReference type="PANTHER" id="PTHR42714:SF2">
    <property type="entry name" value="TRNA MODIFICATION GTPASE GTPBP3, MITOCHONDRIAL"/>
    <property type="match status" value="1"/>
</dbReference>
<comment type="caution">
    <text evidence="7">Lacks conserved residue(s) required for the propagation of feature annotation.</text>
</comment>
<dbReference type="EMBL" id="JADINC010000017">
    <property type="protein sequence ID" value="MBO8425016.1"/>
    <property type="molecule type" value="Genomic_DNA"/>
</dbReference>
<evidence type="ECO:0000313" key="11">
    <source>
        <dbReference type="Proteomes" id="UP000823630"/>
    </source>
</evidence>
<reference evidence="10" key="2">
    <citation type="journal article" date="2021" name="PeerJ">
        <title>Extensive microbial diversity within the chicken gut microbiome revealed by metagenomics and culture.</title>
        <authorList>
            <person name="Gilroy R."/>
            <person name="Ravi A."/>
            <person name="Getino M."/>
            <person name="Pursley I."/>
            <person name="Horton D.L."/>
            <person name="Alikhan N.F."/>
            <person name="Baker D."/>
            <person name="Gharbi K."/>
            <person name="Hall N."/>
            <person name="Watson M."/>
            <person name="Adriaenssens E.M."/>
            <person name="Foster-Nyarko E."/>
            <person name="Jarju S."/>
            <person name="Secka A."/>
            <person name="Antonio M."/>
            <person name="Oren A."/>
            <person name="Chaudhuri R.R."/>
            <person name="La Ragione R."/>
            <person name="Hildebrand F."/>
            <person name="Pallen M.J."/>
        </authorList>
    </citation>
    <scope>NUCLEOTIDE SEQUENCE</scope>
    <source>
        <strain evidence="10">8207</strain>
    </source>
</reference>
<dbReference type="InterPro" id="IPR025867">
    <property type="entry name" value="MnmE_helical"/>
</dbReference>
<dbReference type="EC" id="3.6.-.-" evidence="7"/>
<feature type="binding site" evidence="7">
    <location>
        <position position="120"/>
    </location>
    <ligand>
        <name>(6S)-5-formyl-5,6,7,8-tetrahydrofolate</name>
        <dbReference type="ChEBI" id="CHEBI:57457"/>
    </ligand>
</feature>
<feature type="binding site" evidence="7">
    <location>
        <begin position="245"/>
        <end position="251"/>
    </location>
    <ligand>
        <name>GTP</name>
        <dbReference type="ChEBI" id="CHEBI:37565"/>
    </ligand>
</feature>
<dbReference type="Pfam" id="PF12631">
    <property type="entry name" value="MnmE_helical"/>
    <property type="match status" value="1"/>
</dbReference>
<protein>
    <recommendedName>
        <fullName evidence="7">tRNA modification GTPase MnmE</fullName>
        <ecNumber evidence="7">3.6.-.-</ecNumber>
    </recommendedName>
</protein>
<comment type="subcellular location">
    <subcellularLocation>
        <location evidence="7">Cytoplasm</location>
    </subcellularLocation>
</comment>
<keyword evidence="6 7" id="KW-0342">GTP-binding</keyword>
<sequence length="436" mass="47322">MNNNETIFALSSGHGKSGVAVIRVSGDDLRDLFLRITNRKSADARHAYFTNFRDTSGDLIDQVIAVYFAAPHSFTGTDIIEIHSHGAPAVVEKVFEYLHDNGARMAQPGEFSRRAFYNNKMDLADVDGLAALLDAQTDAQRRSALQSMMGGDSEIYNNWRAQMIEISAYAAAMLDYADDELPANIGKTIREKTKKLYDEISMAISRYAAVRAIRGGFNVALVGKTNVGKSSLFNAILGANRAIVSDTPGTTRDVVSATIDMGGYMVNLSDTAGIRRATDAVEKIGIERTKSEIENADIIINVQSAKNKIKIPPHRSANEIYVVNKSDTCTDTHLRGIIYTSAKTGDGIKKLITAINKKIEQIAATAEHGVAVNARTRELLTDAATELKSALDAPVENYDIFSEHTRRAADAIGRILGTITAADVLDATFSQLCLGK</sequence>
<name>A0A9D9GTZ5_9PROT</name>
<comment type="subunit">
    <text evidence="7">Homodimer. Heterotetramer of two MnmE and two MnmG subunits.</text>
</comment>
<dbReference type="InterPro" id="IPR006073">
    <property type="entry name" value="GTP-bd"/>
</dbReference>
<feature type="domain" description="TrmE-type G" evidence="9">
    <location>
        <begin position="216"/>
        <end position="360"/>
    </location>
</feature>
<comment type="function">
    <text evidence="7">Exhibits a very high intrinsic GTPase hydrolysis rate. Involved in the addition of a carboxymethylaminomethyl (cmnm) group at the wobble position (U34) of certain tRNAs, forming tRNA-cmnm(5)s(2)U34.</text>
</comment>
<dbReference type="AlphaFoldDB" id="A0A9D9GTZ5"/>
<organism evidence="10 11">
    <name type="scientific">Candidatus Enterousia avistercoris</name>
    <dbReference type="NCBI Taxonomy" id="2840788"/>
    <lineage>
        <taxon>Bacteria</taxon>
        <taxon>Pseudomonadati</taxon>
        <taxon>Pseudomonadota</taxon>
        <taxon>Alphaproteobacteria</taxon>
        <taxon>Candidatus Enterousia</taxon>
    </lineage>
</organism>
<dbReference type="InterPro" id="IPR027266">
    <property type="entry name" value="TrmE/GcvT-like"/>
</dbReference>
<evidence type="ECO:0000256" key="2">
    <source>
        <dbReference type="ARBA" id="ARBA00022694"/>
    </source>
</evidence>
<dbReference type="CDD" id="cd14858">
    <property type="entry name" value="TrmE_N"/>
    <property type="match status" value="1"/>
</dbReference>
<evidence type="ECO:0000256" key="4">
    <source>
        <dbReference type="ARBA" id="ARBA00022801"/>
    </source>
</evidence>
<keyword evidence="7" id="KW-0963">Cytoplasm</keyword>
<keyword evidence="2 7" id="KW-0819">tRNA processing</keyword>
<keyword evidence="7" id="KW-0479">Metal-binding</keyword>
<feature type="binding site" evidence="7">
    <location>
        <position position="23"/>
    </location>
    <ligand>
        <name>(6S)-5-formyl-5,6,7,8-tetrahydrofolate</name>
        <dbReference type="ChEBI" id="CHEBI:57457"/>
    </ligand>
</feature>
<dbReference type="InterPro" id="IPR005225">
    <property type="entry name" value="Small_GTP-bd"/>
</dbReference>
<dbReference type="Gene3D" id="3.30.1360.120">
    <property type="entry name" value="Probable tRNA modification gtpase trme, domain 1"/>
    <property type="match status" value="1"/>
</dbReference>
<dbReference type="GO" id="GO:0003924">
    <property type="term" value="F:GTPase activity"/>
    <property type="evidence" value="ECO:0007669"/>
    <property type="project" value="UniProtKB-UniRule"/>
</dbReference>
<keyword evidence="5 7" id="KW-0630">Potassium</keyword>
<dbReference type="GO" id="GO:0030488">
    <property type="term" value="P:tRNA methylation"/>
    <property type="evidence" value="ECO:0007669"/>
    <property type="project" value="TreeGrafter"/>
</dbReference>
<dbReference type="InterPro" id="IPR004520">
    <property type="entry name" value="GTPase_MnmE"/>
</dbReference>
<evidence type="ECO:0000256" key="5">
    <source>
        <dbReference type="ARBA" id="ARBA00022958"/>
    </source>
</evidence>
<dbReference type="Gene3D" id="3.40.50.300">
    <property type="entry name" value="P-loop containing nucleotide triphosphate hydrolases"/>
    <property type="match status" value="1"/>
</dbReference>
<dbReference type="NCBIfam" id="NF003661">
    <property type="entry name" value="PRK05291.1-3"/>
    <property type="match status" value="1"/>
</dbReference>
<dbReference type="GO" id="GO:0046872">
    <property type="term" value="F:metal ion binding"/>
    <property type="evidence" value="ECO:0007669"/>
    <property type="project" value="UniProtKB-KW"/>
</dbReference>
<comment type="caution">
    <text evidence="10">The sequence shown here is derived from an EMBL/GenBank/DDBJ whole genome shotgun (WGS) entry which is preliminary data.</text>
</comment>
<dbReference type="GO" id="GO:0002098">
    <property type="term" value="P:tRNA wobble uridine modification"/>
    <property type="evidence" value="ECO:0007669"/>
    <property type="project" value="TreeGrafter"/>
</dbReference>
<dbReference type="HAMAP" id="MF_00379">
    <property type="entry name" value="GTPase_MnmE"/>
    <property type="match status" value="1"/>
</dbReference>
<feature type="binding site" evidence="7">
    <location>
        <position position="251"/>
    </location>
    <ligand>
        <name>Mg(2+)</name>
        <dbReference type="ChEBI" id="CHEBI:18420"/>
    </ligand>
</feature>
<evidence type="ECO:0000256" key="7">
    <source>
        <dbReference type="HAMAP-Rule" id="MF_00379"/>
    </source>
</evidence>
<dbReference type="Gene3D" id="1.20.120.430">
    <property type="entry name" value="tRNA modification GTPase MnmE domain 2"/>
    <property type="match status" value="1"/>
</dbReference>
<gene>
    <name evidence="7 10" type="primary">mnmE</name>
    <name evidence="7" type="synonym">trmE</name>
    <name evidence="10" type="ORF">IAC69_00875</name>
</gene>
<dbReference type="InterPro" id="IPR018948">
    <property type="entry name" value="GTP-bd_TrmE_N"/>
</dbReference>
<feature type="binding site" evidence="7">
    <location>
        <position position="230"/>
    </location>
    <ligand>
        <name>Mg(2+)</name>
        <dbReference type="ChEBI" id="CHEBI:18420"/>
    </ligand>
</feature>
<evidence type="ECO:0000259" key="9">
    <source>
        <dbReference type="PROSITE" id="PS51709"/>
    </source>
</evidence>
<dbReference type="NCBIfam" id="TIGR00450">
    <property type="entry name" value="mnmE_trmE_thdF"/>
    <property type="match status" value="1"/>
</dbReference>
<reference evidence="10" key="1">
    <citation type="submission" date="2020-10" db="EMBL/GenBank/DDBJ databases">
        <authorList>
            <person name="Gilroy R."/>
        </authorList>
    </citation>
    <scope>NUCLEOTIDE SEQUENCE</scope>
    <source>
        <strain evidence="10">8207</strain>
    </source>
</reference>
<dbReference type="Pfam" id="PF01926">
    <property type="entry name" value="MMR_HSR1"/>
    <property type="match status" value="1"/>
</dbReference>
<dbReference type="PROSITE" id="PS51709">
    <property type="entry name" value="G_TRME"/>
    <property type="match status" value="1"/>
</dbReference>
<feature type="binding site" evidence="7">
    <location>
        <begin position="270"/>
        <end position="273"/>
    </location>
    <ligand>
        <name>GTP</name>
        <dbReference type="ChEBI" id="CHEBI:37565"/>
    </ligand>
</feature>
<evidence type="ECO:0000256" key="1">
    <source>
        <dbReference type="ARBA" id="ARBA00011043"/>
    </source>
</evidence>